<dbReference type="EMBL" id="PCVK01000049">
    <property type="protein sequence ID" value="PIQ71731.1"/>
    <property type="molecule type" value="Genomic_DNA"/>
</dbReference>
<dbReference type="GO" id="GO:0046872">
    <property type="term" value="F:metal ion binding"/>
    <property type="evidence" value="ECO:0007669"/>
    <property type="project" value="UniProtKB-KW"/>
</dbReference>
<sequence length="126" mass="14384">MSFNPLTPEEKRVIEEKGTERAFTGEYDDFYLQGVFICRKCNSPLFSSKSKFDAGCGWPAFDENYPNAVRRILDADGRRTEIQCAKCAGHLGHVFTGEQLTEKNTRHCVNSLSIRFIPDEEKNTKK</sequence>
<name>A0A2H0KKF1_9BACT</name>
<dbReference type="Gene3D" id="2.170.150.20">
    <property type="entry name" value="Peptide methionine sulfoxide reductase"/>
    <property type="match status" value="1"/>
</dbReference>
<evidence type="ECO:0000256" key="5">
    <source>
        <dbReference type="ARBA" id="ARBA00023002"/>
    </source>
</evidence>
<dbReference type="InterPro" id="IPR028427">
    <property type="entry name" value="Met_Sox_Rdtase_MsrB"/>
</dbReference>
<dbReference type="AlphaFoldDB" id="A0A2H0KKF1"/>
<dbReference type="GO" id="GO:0030091">
    <property type="term" value="P:protein repair"/>
    <property type="evidence" value="ECO:0007669"/>
    <property type="project" value="InterPro"/>
</dbReference>
<keyword evidence="5" id="KW-0560">Oxidoreductase</keyword>
<keyword evidence="3" id="KW-0479">Metal-binding</keyword>
<comment type="cofactor">
    <cofactor evidence="1">
        <name>Zn(2+)</name>
        <dbReference type="ChEBI" id="CHEBI:29105"/>
    </cofactor>
</comment>
<proteinExistence type="predicted"/>
<reference evidence="8 9" key="1">
    <citation type="submission" date="2017-09" db="EMBL/GenBank/DDBJ databases">
        <title>Depth-based differentiation of microbial function through sediment-hosted aquifers and enrichment of novel symbionts in the deep terrestrial subsurface.</title>
        <authorList>
            <person name="Probst A.J."/>
            <person name="Ladd B."/>
            <person name="Jarett J.K."/>
            <person name="Geller-Mcgrath D.E."/>
            <person name="Sieber C.M."/>
            <person name="Emerson J.B."/>
            <person name="Anantharaman K."/>
            <person name="Thomas B.C."/>
            <person name="Malmstrom R."/>
            <person name="Stieglmeier M."/>
            <person name="Klingl A."/>
            <person name="Woyke T."/>
            <person name="Ryan C.M."/>
            <person name="Banfield J.F."/>
        </authorList>
    </citation>
    <scope>NUCLEOTIDE SEQUENCE [LARGE SCALE GENOMIC DNA]</scope>
    <source>
        <strain evidence="8">CG11_big_fil_rev_8_21_14_0_20_37_16</strain>
    </source>
</reference>
<dbReference type="PANTHER" id="PTHR46081">
    <property type="entry name" value="PEPTIDE METHIONINE SULFOXIDE REDUCTASE 2"/>
    <property type="match status" value="1"/>
</dbReference>
<evidence type="ECO:0000259" key="7">
    <source>
        <dbReference type="PROSITE" id="PS51790"/>
    </source>
</evidence>
<dbReference type="Proteomes" id="UP000229497">
    <property type="component" value="Unassembled WGS sequence"/>
</dbReference>
<gene>
    <name evidence="8" type="primary">msrB</name>
    <name evidence="8" type="ORF">COV87_01745</name>
</gene>
<evidence type="ECO:0000313" key="8">
    <source>
        <dbReference type="EMBL" id="PIQ71731.1"/>
    </source>
</evidence>
<evidence type="ECO:0000256" key="3">
    <source>
        <dbReference type="ARBA" id="ARBA00022723"/>
    </source>
</evidence>
<dbReference type="PANTHER" id="PTHR46081:SF8">
    <property type="entry name" value="PEPTIDE METHIONINE SULFOXIDE REDUCTASE 2"/>
    <property type="match status" value="1"/>
</dbReference>
<dbReference type="Pfam" id="PF01641">
    <property type="entry name" value="SelR"/>
    <property type="match status" value="1"/>
</dbReference>
<dbReference type="EC" id="1.8.4.12" evidence="2"/>
<keyword evidence="4" id="KW-0862">Zinc</keyword>
<evidence type="ECO:0000313" key="9">
    <source>
        <dbReference type="Proteomes" id="UP000229497"/>
    </source>
</evidence>
<organism evidence="8 9">
    <name type="scientific">Candidatus Roizmanbacteria bacterium CG11_big_fil_rev_8_21_14_0_20_37_16</name>
    <dbReference type="NCBI Taxonomy" id="1974857"/>
    <lineage>
        <taxon>Bacteria</taxon>
        <taxon>Candidatus Roizmaniibacteriota</taxon>
    </lineage>
</organism>
<dbReference type="GO" id="GO:0033743">
    <property type="term" value="F:peptide-methionine (R)-S-oxide reductase activity"/>
    <property type="evidence" value="ECO:0007669"/>
    <property type="project" value="UniProtKB-EC"/>
</dbReference>
<comment type="catalytic activity">
    <reaction evidence="6">
        <text>L-methionyl-[protein] + [thioredoxin]-disulfide + H2O = L-methionyl-(R)-S-oxide-[protein] + [thioredoxin]-dithiol</text>
        <dbReference type="Rhea" id="RHEA:24164"/>
        <dbReference type="Rhea" id="RHEA-COMP:10698"/>
        <dbReference type="Rhea" id="RHEA-COMP:10700"/>
        <dbReference type="Rhea" id="RHEA-COMP:12313"/>
        <dbReference type="Rhea" id="RHEA-COMP:12314"/>
        <dbReference type="ChEBI" id="CHEBI:15377"/>
        <dbReference type="ChEBI" id="CHEBI:16044"/>
        <dbReference type="ChEBI" id="CHEBI:29950"/>
        <dbReference type="ChEBI" id="CHEBI:45764"/>
        <dbReference type="ChEBI" id="CHEBI:50058"/>
        <dbReference type="EC" id="1.8.4.12"/>
    </reaction>
</comment>
<accession>A0A2H0KKF1</accession>
<feature type="domain" description="MsrB" evidence="7">
    <location>
        <begin position="1"/>
        <end position="119"/>
    </location>
</feature>
<dbReference type="SUPFAM" id="SSF51316">
    <property type="entry name" value="Mss4-like"/>
    <property type="match status" value="1"/>
</dbReference>
<protein>
    <recommendedName>
        <fullName evidence="2">peptide-methionine (R)-S-oxide reductase</fullName>
        <ecNumber evidence="2">1.8.4.12</ecNumber>
    </recommendedName>
</protein>
<evidence type="ECO:0000256" key="4">
    <source>
        <dbReference type="ARBA" id="ARBA00022833"/>
    </source>
</evidence>
<dbReference type="PROSITE" id="PS51790">
    <property type="entry name" value="MSRB"/>
    <property type="match status" value="1"/>
</dbReference>
<dbReference type="InterPro" id="IPR011057">
    <property type="entry name" value="Mss4-like_sf"/>
</dbReference>
<evidence type="ECO:0000256" key="6">
    <source>
        <dbReference type="ARBA" id="ARBA00048488"/>
    </source>
</evidence>
<comment type="caution">
    <text evidence="8">The sequence shown here is derived from an EMBL/GenBank/DDBJ whole genome shotgun (WGS) entry which is preliminary data.</text>
</comment>
<dbReference type="NCBIfam" id="NF004036">
    <property type="entry name" value="PRK05508.1"/>
    <property type="match status" value="1"/>
</dbReference>
<dbReference type="GO" id="GO:0006979">
    <property type="term" value="P:response to oxidative stress"/>
    <property type="evidence" value="ECO:0007669"/>
    <property type="project" value="InterPro"/>
</dbReference>
<evidence type="ECO:0000256" key="1">
    <source>
        <dbReference type="ARBA" id="ARBA00001947"/>
    </source>
</evidence>
<evidence type="ECO:0000256" key="2">
    <source>
        <dbReference type="ARBA" id="ARBA00012499"/>
    </source>
</evidence>
<dbReference type="NCBIfam" id="TIGR00357">
    <property type="entry name" value="peptide-methionine (R)-S-oxide reductase MsrB"/>
    <property type="match status" value="1"/>
</dbReference>
<dbReference type="InterPro" id="IPR002579">
    <property type="entry name" value="Met_Sox_Rdtase_MsrB_dom"/>
</dbReference>